<dbReference type="InterPro" id="IPR011990">
    <property type="entry name" value="TPR-like_helical_dom_sf"/>
</dbReference>
<dbReference type="PROSITE" id="PS50005">
    <property type="entry name" value="TPR"/>
    <property type="match status" value="1"/>
</dbReference>
<reference evidence="5" key="1">
    <citation type="submission" date="2017-09" db="EMBL/GenBank/DDBJ databases">
        <authorList>
            <person name="Varghese N."/>
            <person name="Submissions S."/>
        </authorList>
    </citation>
    <scope>NUCLEOTIDE SEQUENCE [LARGE SCALE GENOMIC DNA]</scope>
    <source>
        <strain evidence="5">DSM 25885</strain>
    </source>
</reference>
<keyword evidence="2" id="KW-0732">Signal</keyword>
<keyword evidence="5" id="KW-1185">Reference proteome</keyword>
<keyword evidence="1" id="KW-0802">TPR repeat</keyword>
<name>A0A285MHQ0_9FLAO</name>
<evidence type="ECO:0000259" key="3">
    <source>
        <dbReference type="Pfam" id="PF17128"/>
    </source>
</evidence>
<organism evidence="4 5">
    <name type="scientific">Flagellimonas pacifica</name>
    <dbReference type="NCBI Taxonomy" id="1247520"/>
    <lineage>
        <taxon>Bacteria</taxon>
        <taxon>Pseudomonadati</taxon>
        <taxon>Bacteroidota</taxon>
        <taxon>Flavobacteriia</taxon>
        <taxon>Flavobacteriales</taxon>
        <taxon>Flavobacteriaceae</taxon>
        <taxon>Flagellimonas</taxon>
    </lineage>
</organism>
<dbReference type="Pfam" id="PF13432">
    <property type="entry name" value="TPR_16"/>
    <property type="match status" value="1"/>
</dbReference>
<dbReference type="Gene3D" id="1.25.40.10">
    <property type="entry name" value="Tetratricopeptide repeat domain"/>
    <property type="match status" value="4"/>
</dbReference>
<dbReference type="InterPro" id="IPR033396">
    <property type="entry name" value="DUF5107"/>
</dbReference>
<feature type="repeat" description="TPR" evidence="1">
    <location>
        <begin position="559"/>
        <end position="592"/>
    </location>
</feature>
<proteinExistence type="predicted"/>
<sequence>MKKITALLLLVSLGVMAQKATVSEEIQQLDTYGFGTPNPVPILTENPKIFPYFKFEGYSHTSQKKGWKVVKLENEYIEVYVLPEIGGKVWGAIEKSTGNEFLYRNEVVKFRNISMRGPWTSGGIEFNFGIIGHHPSTATPVDYKIMENKDGSVSCVVGNLDLPSRTYWQVEIRLEKDKAYFETNASWYNGTPLNQSYYNWMTGAAPATNDLEFFIPGNGYLEHDGTWKKWPIDDKGRNLAMYENNNFGPSKSYHIVGDYKNYFGGYYHDSNVGFGHLSPYEEMPGQKLWLWALSRSGGIWEDLLTDTDGQYIEFQAGRLFNQYFPGAENPVSQANFEPHVMDTWQELWFPIKQIGGMEAASEYGVLNIERKGDNATLGINALQAFDEMLQILINGEEVSTENLQMKPMQVFEKTFNCKDSDTLEVFLGADKLQYTSVNKTLLKRDFVYDPEIKASEVEKLFHEASEAMKYREYNLANEKLSALLALNPSHSRALILLAEAEFIKTRYNKALEHVNTVLQLDTYNPGANYMAGIAYWAQGDALNAIESLGWAARSIQYRSVAYAQMAEIYLHENNLKKAATYAKKALAFNTYNLNARQVLLVAYRKWNKADTFNKQLDKVLKISRINHFASFEEIHFKNGATAAILDNIHNEFGNETILELALTYLNLGQDETAMELLGLNSEDSKSKLFLAYASKGKDAKKSITLINQLAQTSPNFVFPYRRESIPVLEWAVSINNDWKFKYYLAQNYLAVGLKDKAKELLEQCGDTPDNDAFYKFRAKTLDSASYESKLKDYDTALELNNNYWKNWDDLILFYLENGKNEEATSLGKKAVKKFPGNYNVGLSYAKSLVSTSSYSKAISVLDGLNILPFEHASESKSIYNAAHIYLAKRYMDKNQFGKAIGLLEASKKWPENLGIGTPYNPDERLSNYLLGICSESMGKPNEAKAYLENVVNHKGSNVTGVNTLFTLLALDKLGRKKDKDILVPKIEKRVKENSNAALIWALYNKETESVKASEKVDSRMLEILKYCIGR</sequence>
<evidence type="ECO:0000256" key="1">
    <source>
        <dbReference type="PROSITE-ProRule" id="PRU00339"/>
    </source>
</evidence>
<evidence type="ECO:0000256" key="2">
    <source>
        <dbReference type="SAM" id="SignalP"/>
    </source>
</evidence>
<evidence type="ECO:0000313" key="4">
    <source>
        <dbReference type="EMBL" id="SNY95486.1"/>
    </source>
</evidence>
<accession>A0A285MHQ0</accession>
<gene>
    <name evidence="4" type="ORF">SAMN06265377_1155</name>
</gene>
<dbReference type="AlphaFoldDB" id="A0A285MHQ0"/>
<dbReference type="EMBL" id="OBEH01000001">
    <property type="protein sequence ID" value="SNY95486.1"/>
    <property type="molecule type" value="Genomic_DNA"/>
</dbReference>
<dbReference type="InterPro" id="IPR019734">
    <property type="entry name" value="TPR_rpt"/>
</dbReference>
<dbReference type="Pfam" id="PF17128">
    <property type="entry name" value="DUF5107"/>
    <property type="match status" value="1"/>
</dbReference>
<dbReference type="PANTHER" id="PTHR12558:SF47">
    <property type="entry name" value="LIPOPOLYSACCHARIDE ASSEMBLY PROTEIN B"/>
    <property type="match status" value="1"/>
</dbReference>
<protein>
    <recommendedName>
        <fullName evidence="3">DUF5107 domain-containing protein</fullName>
    </recommendedName>
</protein>
<feature type="domain" description="DUF5107" evidence="3">
    <location>
        <begin position="48"/>
        <end position="351"/>
    </location>
</feature>
<feature type="chain" id="PRO_5012379968" description="DUF5107 domain-containing protein" evidence="2">
    <location>
        <begin position="18"/>
        <end position="1030"/>
    </location>
</feature>
<feature type="signal peptide" evidence="2">
    <location>
        <begin position="1"/>
        <end position="17"/>
    </location>
</feature>
<dbReference type="SUPFAM" id="SSF48452">
    <property type="entry name" value="TPR-like"/>
    <property type="match status" value="2"/>
</dbReference>
<evidence type="ECO:0000313" key="5">
    <source>
        <dbReference type="Proteomes" id="UP000219048"/>
    </source>
</evidence>
<dbReference type="PANTHER" id="PTHR12558">
    <property type="entry name" value="CELL DIVISION CYCLE 16,23,27"/>
    <property type="match status" value="1"/>
</dbReference>
<dbReference type="RefSeq" id="WP_165769918.1">
    <property type="nucleotide sequence ID" value="NZ_OBEH01000001.1"/>
</dbReference>
<dbReference type="SMART" id="SM00028">
    <property type="entry name" value="TPR"/>
    <property type="match status" value="5"/>
</dbReference>
<dbReference type="Proteomes" id="UP000219048">
    <property type="component" value="Unassembled WGS sequence"/>
</dbReference>